<organism evidence="1 2">
    <name type="scientific">Caerostris extrusa</name>
    <name type="common">Bark spider</name>
    <name type="synonym">Caerostris bankana</name>
    <dbReference type="NCBI Taxonomy" id="172846"/>
    <lineage>
        <taxon>Eukaryota</taxon>
        <taxon>Metazoa</taxon>
        <taxon>Ecdysozoa</taxon>
        <taxon>Arthropoda</taxon>
        <taxon>Chelicerata</taxon>
        <taxon>Arachnida</taxon>
        <taxon>Araneae</taxon>
        <taxon>Araneomorphae</taxon>
        <taxon>Entelegynae</taxon>
        <taxon>Araneoidea</taxon>
        <taxon>Araneidae</taxon>
        <taxon>Caerostris</taxon>
    </lineage>
</organism>
<dbReference type="AlphaFoldDB" id="A0AAV4QU24"/>
<keyword evidence="2" id="KW-1185">Reference proteome</keyword>
<name>A0AAV4QU24_CAEEX</name>
<dbReference type="EMBL" id="BPLR01006667">
    <property type="protein sequence ID" value="GIY11615.1"/>
    <property type="molecule type" value="Genomic_DNA"/>
</dbReference>
<dbReference type="Proteomes" id="UP001054945">
    <property type="component" value="Unassembled WGS sequence"/>
</dbReference>
<reference evidence="1 2" key="1">
    <citation type="submission" date="2021-06" db="EMBL/GenBank/DDBJ databases">
        <title>Caerostris extrusa draft genome.</title>
        <authorList>
            <person name="Kono N."/>
            <person name="Arakawa K."/>
        </authorList>
    </citation>
    <scope>NUCLEOTIDE SEQUENCE [LARGE SCALE GENOMIC DNA]</scope>
</reference>
<comment type="caution">
    <text evidence="1">The sequence shown here is derived from an EMBL/GenBank/DDBJ whole genome shotgun (WGS) entry which is preliminary data.</text>
</comment>
<gene>
    <name evidence="1" type="ORF">CEXT_20551</name>
</gene>
<evidence type="ECO:0000313" key="1">
    <source>
        <dbReference type="EMBL" id="GIY11615.1"/>
    </source>
</evidence>
<accession>A0AAV4QU24</accession>
<evidence type="ECO:0000313" key="2">
    <source>
        <dbReference type="Proteomes" id="UP001054945"/>
    </source>
</evidence>
<protein>
    <submittedName>
        <fullName evidence="1">Uncharacterized protein</fullName>
    </submittedName>
</protein>
<sequence>MAVRPTRVLKLHLLLVDPTFNRPLPSLLGLYLWFNRIFSPELTVLPFQVIPFNLLIPTTTLGNVTFKEDSTKNLKEPRTAASDGLEVN</sequence>
<proteinExistence type="predicted"/>